<evidence type="ECO:0000313" key="3">
    <source>
        <dbReference type="EMBL" id="PCH12779.1"/>
    </source>
</evidence>
<feature type="signal peptide" evidence="2">
    <location>
        <begin position="1"/>
        <end position="26"/>
    </location>
</feature>
<accession>A0A854WEM3</accession>
<feature type="compositionally biased region" description="Basic and acidic residues" evidence="1">
    <location>
        <begin position="53"/>
        <end position="66"/>
    </location>
</feature>
<organism evidence="3 4">
    <name type="scientific">Streptococcus parauberis</name>
    <dbReference type="NCBI Taxonomy" id="1348"/>
    <lineage>
        <taxon>Bacteria</taxon>
        <taxon>Bacillati</taxon>
        <taxon>Bacillota</taxon>
        <taxon>Bacilli</taxon>
        <taxon>Lactobacillales</taxon>
        <taxon>Streptococcaceae</taxon>
        <taxon>Streptococcus</taxon>
    </lineage>
</organism>
<comment type="caution">
    <text evidence="3">The sequence shown here is derived from an EMBL/GenBank/DDBJ whole genome shotgun (WGS) entry which is preliminary data.</text>
</comment>
<feature type="compositionally biased region" description="Basic and acidic residues" evidence="1">
    <location>
        <begin position="126"/>
        <end position="139"/>
    </location>
</feature>
<dbReference type="Proteomes" id="UP000217465">
    <property type="component" value="Unassembled WGS sequence"/>
</dbReference>
<evidence type="ECO:0000256" key="1">
    <source>
        <dbReference type="SAM" id="MobiDB-lite"/>
    </source>
</evidence>
<sequence length="169" mass="18438">MKTKPILITLSLLTATSLLCSQEVYANELESKPVVHNNLSSDNNDWFDDEGDVVDKPSIADDKPINEEVSDLFAEEPAPASEEGAKPEKVISSNQENPEALEDEISDQNQSSPTEDKPSKASQEGPKVEKELVREEKQPTSESPALDSQKESLSPKAPKKAPIVNLEAL</sequence>
<protein>
    <submittedName>
        <fullName evidence="3">Uncharacterized protein</fullName>
    </submittedName>
</protein>
<feature type="region of interest" description="Disordered" evidence="1">
    <location>
        <begin position="36"/>
        <end position="169"/>
    </location>
</feature>
<gene>
    <name evidence="3" type="ORF">A9Y57_01498</name>
</gene>
<reference evidence="3 4" key="1">
    <citation type="submission" date="2016-06" db="EMBL/GenBank/DDBJ databases">
        <authorList>
            <person name="Haines A.N."/>
            <person name="Council K.R."/>
        </authorList>
    </citation>
    <scope>NUCLEOTIDE SEQUENCE [LARGE SCALE GENOMIC DNA]</scope>
    <source>
        <strain evidence="3 4">SP158-29</strain>
    </source>
</reference>
<dbReference type="EMBL" id="NSGR01000008">
    <property type="protein sequence ID" value="PCH12779.1"/>
    <property type="molecule type" value="Genomic_DNA"/>
</dbReference>
<feature type="chain" id="PRO_5032551482" evidence="2">
    <location>
        <begin position="27"/>
        <end position="169"/>
    </location>
</feature>
<name>A0A854WEM3_9STRE</name>
<evidence type="ECO:0000256" key="2">
    <source>
        <dbReference type="SAM" id="SignalP"/>
    </source>
</evidence>
<dbReference type="RefSeq" id="WP_257866090.1">
    <property type="nucleotide sequence ID" value="NZ_NSGR01000008.1"/>
</dbReference>
<evidence type="ECO:0000313" key="4">
    <source>
        <dbReference type="Proteomes" id="UP000217465"/>
    </source>
</evidence>
<proteinExistence type="predicted"/>
<keyword evidence="2" id="KW-0732">Signal</keyword>
<dbReference type="AlphaFoldDB" id="A0A854WEM3"/>